<dbReference type="InterPro" id="IPR016651">
    <property type="entry name" value="LCMT1"/>
</dbReference>
<name>A0A2K0TK20_9HYPO</name>
<accession>A0A2K0TK20</accession>
<evidence type="ECO:0000256" key="1">
    <source>
        <dbReference type="ARBA" id="ARBA00000724"/>
    </source>
</evidence>
<comment type="caution">
    <text evidence="11">The sequence shown here is derived from an EMBL/GenBank/DDBJ whole genome shotgun (WGS) entry which is preliminary data.</text>
</comment>
<feature type="binding site" evidence="9">
    <location>
        <position position="98"/>
    </location>
    <ligand>
        <name>S-adenosyl-L-methionine</name>
        <dbReference type="ChEBI" id="CHEBI:59789"/>
    </ligand>
</feature>
<dbReference type="PANTHER" id="PTHR13600">
    <property type="entry name" value="LEUCINE CARBOXYL METHYLTRANSFERASE"/>
    <property type="match status" value="1"/>
</dbReference>
<feature type="binding site" evidence="9">
    <location>
        <position position="232"/>
    </location>
    <ligand>
        <name>S-adenosyl-L-methionine</name>
        <dbReference type="ChEBI" id="CHEBI:59789"/>
    </ligand>
</feature>
<evidence type="ECO:0000256" key="8">
    <source>
        <dbReference type="PIRNR" id="PIRNR016305"/>
    </source>
</evidence>
<feature type="region of interest" description="Disordered" evidence="10">
    <location>
        <begin position="1"/>
        <end position="52"/>
    </location>
</feature>
<evidence type="ECO:0000256" key="6">
    <source>
        <dbReference type="ARBA" id="ARBA00022679"/>
    </source>
</evidence>
<comment type="catalytic activity">
    <reaction evidence="1 8">
        <text>[phosphatase 2A protein]-C-terminal L-leucine + S-adenosyl-L-methionine = [phosphatase 2A protein]-C-terminal L-leucine methyl ester + S-adenosyl-L-homocysteine</text>
        <dbReference type="Rhea" id="RHEA:48544"/>
        <dbReference type="Rhea" id="RHEA-COMP:12134"/>
        <dbReference type="Rhea" id="RHEA-COMP:12135"/>
        <dbReference type="ChEBI" id="CHEBI:57856"/>
        <dbReference type="ChEBI" id="CHEBI:59789"/>
        <dbReference type="ChEBI" id="CHEBI:90516"/>
        <dbReference type="ChEBI" id="CHEBI:90517"/>
        <dbReference type="EC" id="2.1.1.233"/>
    </reaction>
</comment>
<keyword evidence="5 8" id="KW-0489">Methyltransferase</keyword>
<gene>
    <name evidence="11" type="ORF">TGAMA5MH_02609</name>
</gene>
<dbReference type="OrthoDB" id="203237at2759"/>
<dbReference type="PIRSF" id="PIRSF016305">
    <property type="entry name" value="LCM_mtfrase"/>
    <property type="match status" value="1"/>
</dbReference>
<comment type="function">
    <text evidence="8">Methylates the carboxyl group of the C-terminal leucine residue of protein phosphatase 2A catalytic subunits to form alpha-leucine ester residues.</text>
</comment>
<feature type="binding site" evidence="9">
    <location>
        <begin position="206"/>
        <end position="207"/>
    </location>
    <ligand>
        <name>S-adenosyl-L-methionine</name>
        <dbReference type="ChEBI" id="CHEBI:59789"/>
    </ligand>
</feature>
<dbReference type="PANTHER" id="PTHR13600:SF21">
    <property type="entry name" value="LEUCINE CARBOXYL METHYLTRANSFERASE 1"/>
    <property type="match status" value="1"/>
</dbReference>
<dbReference type="InterPro" id="IPR007213">
    <property type="entry name" value="Ppm1/Ppm2/Tcmp"/>
</dbReference>
<keyword evidence="6 8" id="KW-0808">Transferase</keyword>
<dbReference type="SUPFAM" id="SSF53335">
    <property type="entry name" value="S-adenosyl-L-methionine-dependent methyltransferases"/>
    <property type="match status" value="1"/>
</dbReference>
<evidence type="ECO:0000313" key="12">
    <source>
        <dbReference type="Proteomes" id="UP000236546"/>
    </source>
</evidence>
<dbReference type="InterPro" id="IPR029063">
    <property type="entry name" value="SAM-dependent_MTases_sf"/>
</dbReference>
<dbReference type="GO" id="GO:0032259">
    <property type="term" value="P:methylation"/>
    <property type="evidence" value="ECO:0007669"/>
    <property type="project" value="UniProtKB-KW"/>
</dbReference>
<evidence type="ECO:0000256" key="10">
    <source>
        <dbReference type="SAM" id="MobiDB-lite"/>
    </source>
</evidence>
<protein>
    <recommendedName>
        <fullName evidence="4 8">Leucine carboxyl methyltransferase 1</fullName>
        <ecNumber evidence="3 8">2.1.1.233</ecNumber>
    </recommendedName>
</protein>
<dbReference type="Pfam" id="PF04072">
    <property type="entry name" value="LCM"/>
    <property type="match status" value="1"/>
</dbReference>
<keyword evidence="7 8" id="KW-0949">S-adenosyl-L-methionine</keyword>
<dbReference type="AlphaFoldDB" id="A0A2K0TK20"/>
<proteinExistence type="inferred from homology"/>
<dbReference type="Gene3D" id="3.40.50.150">
    <property type="entry name" value="Vaccinia Virus protein VP39"/>
    <property type="match status" value="1"/>
</dbReference>
<evidence type="ECO:0000256" key="4">
    <source>
        <dbReference type="ARBA" id="ARBA00017497"/>
    </source>
</evidence>
<evidence type="ECO:0000256" key="3">
    <source>
        <dbReference type="ARBA" id="ARBA00012834"/>
    </source>
</evidence>
<reference evidence="11 12" key="1">
    <citation type="submission" date="2017-02" db="EMBL/GenBank/DDBJ databases">
        <title>Genomes of Trichoderma spp. with biocontrol activity.</title>
        <authorList>
            <person name="Gardiner D."/>
            <person name="Kazan K."/>
            <person name="Vos C."/>
            <person name="Harvey P."/>
        </authorList>
    </citation>
    <scope>NUCLEOTIDE SEQUENCE [LARGE SCALE GENOMIC DNA]</scope>
    <source>
        <strain evidence="11 12">A5MH</strain>
    </source>
</reference>
<evidence type="ECO:0000256" key="7">
    <source>
        <dbReference type="ARBA" id="ARBA00022691"/>
    </source>
</evidence>
<feature type="binding site" evidence="9">
    <location>
        <position position="131"/>
    </location>
    <ligand>
        <name>S-adenosyl-L-methionine</name>
        <dbReference type="ChEBI" id="CHEBI:59789"/>
    </ligand>
</feature>
<comment type="similarity">
    <text evidence="2 8">Belongs to the methyltransferase superfamily. LCMT family.</text>
</comment>
<dbReference type="Proteomes" id="UP000236546">
    <property type="component" value="Unassembled WGS sequence"/>
</dbReference>
<evidence type="ECO:0000256" key="2">
    <source>
        <dbReference type="ARBA" id="ARBA00010703"/>
    </source>
</evidence>
<evidence type="ECO:0000313" key="11">
    <source>
        <dbReference type="EMBL" id="PNP45869.1"/>
    </source>
</evidence>
<organism evidence="11 12">
    <name type="scientific">Trichoderma gamsii</name>
    <dbReference type="NCBI Taxonomy" id="398673"/>
    <lineage>
        <taxon>Eukaryota</taxon>
        <taxon>Fungi</taxon>
        <taxon>Dikarya</taxon>
        <taxon>Ascomycota</taxon>
        <taxon>Pezizomycotina</taxon>
        <taxon>Sordariomycetes</taxon>
        <taxon>Hypocreomycetidae</taxon>
        <taxon>Hypocreales</taxon>
        <taxon>Hypocreaceae</taxon>
        <taxon>Trichoderma</taxon>
    </lineage>
</organism>
<dbReference type="EMBL" id="MTYH01000023">
    <property type="protein sequence ID" value="PNP45869.1"/>
    <property type="molecule type" value="Genomic_DNA"/>
</dbReference>
<dbReference type="EC" id="2.1.1.233" evidence="3 8"/>
<feature type="compositionally biased region" description="Gly residues" evidence="10">
    <location>
        <begin position="25"/>
        <end position="35"/>
    </location>
</feature>
<sequence length="368" mass="40504">MSAPFIPNLLSLRGRGGGRGRSRGRGQGPGGGSGSGPESRGKAHDATIQGTDTDAAVSRLSAVDMGYLSDPYARYFVSNLGGPPARRFPIINRGTYTRTAAIDHLVHSFLSEATEGAQGQAVATKQIVSLGAGTDTRPFRLFSQQQQGRPNLVYHEIDFSVTSAKKLKTVEGVPSLASILSNRSTGETSDWSSKPPNGEYYCHGLDIRQLSPASTKTLPGLRTDIPTLILSECCLCYLSREESDGVLEYFTSRIPNAAVVIYEPVHLGDPFSDTMVSNLAARNIHMPNLERRRNEADEAARLKRIGFETTRQLTIDRIWSKWVNAEEKERVDRLEGLDEVEEWQLLAGHYMVIWSFRGDGFKEWSAID</sequence>
<evidence type="ECO:0000256" key="9">
    <source>
        <dbReference type="PIRSR" id="PIRSR016305-1"/>
    </source>
</evidence>
<dbReference type="GO" id="GO:0018423">
    <property type="term" value="F:protein C-terminal leucine carboxyl O-methyltransferase activity"/>
    <property type="evidence" value="ECO:0007669"/>
    <property type="project" value="UniProtKB-EC"/>
</dbReference>
<evidence type="ECO:0000256" key="5">
    <source>
        <dbReference type="ARBA" id="ARBA00022603"/>
    </source>
</evidence>